<reference evidence="3 4" key="1">
    <citation type="submission" date="2019-12" db="EMBL/GenBank/DDBJ databases">
        <authorList>
            <person name="Zhao J."/>
        </authorList>
    </citation>
    <scope>NUCLEOTIDE SEQUENCE [LARGE SCALE GENOMIC DNA]</scope>
    <source>
        <strain evidence="3 4">S-15</strain>
    </source>
</reference>
<dbReference type="SUPFAM" id="SSF103088">
    <property type="entry name" value="OmpA-like"/>
    <property type="match status" value="1"/>
</dbReference>
<protein>
    <submittedName>
        <fullName evidence="3">OmpA family protein</fullName>
    </submittedName>
</protein>
<proteinExistence type="predicted"/>
<dbReference type="Proteomes" id="UP000470771">
    <property type="component" value="Unassembled WGS sequence"/>
</dbReference>
<dbReference type="PROSITE" id="PS51123">
    <property type="entry name" value="OMPA_2"/>
    <property type="match status" value="1"/>
</dbReference>
<evidence type="ECO:0000313" key="3">
    <source>
        <dbReference type="EMBL" id="NBG66007.1"/>
    </source>
</evidence>
<evidence type="ECO:0000256" key="1">
    <source>
        <dbReference type="PROSITE-ProRule" id="PRU00473"/>
    </source>
</evidence>
<dbReference type="RefSeq" id="WP_160632955.1">
    <property type="nucleotide sequence ID" value="NZ_WWNE01000006.1"/>
</dbReference>
<name>A0A6N9NLK4_9FLAO</name>
<dbReference type="Gene3D" id="3.30.1330.60">
    <property type="entry name" value="OmpA-like domain"/>
    <property type="match status" value="1"/>
</dbReference>
<feature type="domain" description="OmpA-like" evidence="2">
    <location>
        <begin position="289"/>
        <end position="392"/>
    </location>
</feature>
<dbReference type="Pfam" id="PF00691">
    <property type="entry name" value="OmpA"/>
    <property type="match status" value="1"/>
</dbReference>
<gene>
    <name evidence="3" type="ORF">GQN54_07740</name>
</gene>
<accession>A0A6N9NLK4</accession>
<organism evidence="3 4">
    <name type="scientific">Acidiluteibacter ferrifornacis</name>
    <dbReference type="NCBI Taxonomy" id="2692424"/>
    <lineage>
        <taxon>Bacteria</taxon>
        <taxon>Pseudomonadati</taxon>
        <taxon>Bacteroidota</taxon>
        <taxon>Flavobacteriia</taxon>
        <taxon>Flavobacteriales</taxon>
        <taxon>Cryomorphaceae</taxon>
        <taxon>Acidiluteibacter</taxon>
    </lineage>
</organism>
<evidence type="ECO:0000259" key="2">
    <source>
        <dbReference type="PROSITE" id="PS51123"/>
    </source>
</evidence>
<dbReference type="InterPro" id="IPR006665">
    <property type="entry name" value="OmpA-like"/>
</dbReference>
<evidence type="ECO:0000313" key="4">
    <source>
        <dbReference type="Proteomes" id="UP000470771"/>
    </source>
</evidence>
<keyword evidence="1" id="KW-0472">Membrane</keyword>
<dbReference type="Gene3D" id="2.60.120.260">
    <property type="entry name" value="Galactose-binding domain-like"/>
    <property type="match status" value="1"/>
</dbReference>
<comment type="caution">
    <text evidence="3">The sequence shown here is derived from an EMBL/GenBank/DDBJ whole genome shotgun (WGS) entry which is preliminary data.</text>
</comment>
<dbReference type="GO" id="GO:0016020">
    <property type="term" value="C:membrane"/>
    <property type="evidence" value="ECO:0007669"/>
    <property type="project" value="UniProtKB-UniRule"/>
</dbReference>
<dbReference type="EMBL" id="WWNE01000006">
    <property type="protein sequence ID" value="NBG66007.1"/>
    <property type="molecule type" value="Genomic_DNA"/>
</dbReference>
<keyword evidence="4" id="KW-1185">Reference proteome</keyword>
<dbReference type="InterPro" id="IPR036737">
    <property type="entry name" value="OmpA-like_sf"/>
</dbReference>
<dbReference type="AlphaFoldDB" id="A0A6N9NLK4"/>
<sequence>MKKIIYTIFSMIAIHSIAQENLVPNPSFEQVEKKIKEAGEIELAYPWTSATLKKVDLYSADAKNKDFGVPENAYGEEKAQDGSNYVGLNIYGYRGRAPKGYLQTELTKELTAGKKYCMKFFVSFSDRSKYATNNIGIYVSNEAVTSTKDGDLNFKPQIMKLKNSPIDKQFDWVPICGLYEAQGGEKFITIGNFMSEENTVTERVRQSREFSGAQKMDGYYYLDNVSVIDMEGQPAESCVCEKIAGGKLETEFKSFSTSEKDKESSKAESKVFVNSDGTTVKPGEKVAAQKKEYSPIYQIVTFEEGSKDIEMEGEVTLDQIVDYLKKNPTKKLKATGHANKSESNADKLSKGRAFAIKKYMDAKGLTGRIVLDSNVEEQSKPENRKVTFEFVD</sequence>